<organism evidence="5 6">
    <name type="scientific">Selenomonas caprae</name>
    <dbReference type="NCBI Taxonomy" id="2606905"/>
    <lineage>
        <taxon>Bacteria</taxon>
        <taxon>Bacillati</taxon>
        <taxon>Bacillota</taxon>
        <taxon>Negativicutes</taxon>
        <taxon>Selenomonadales</taxon>
        <taxon>Selenomonadaceae</taxon>
        <taxon>Selenomonas</taxon>
    </lineage>
</organism>
<name>A0A5D6WPV4_9FIRM</name>
<dbReference type="Gene3D" id="3.40.980.10">
    <property type="entry name" value="MoaB/Mog-like domain"/>
    <property type="match status" value="1"/>
</dbReference>
<dbReference type="InterPro" id="IPR008284">
    <property type="entry name" value="MoCF_biosynth_CS"/>
</dbReference>
<sequence length="310" mass="33436">MGKIHALCVSEKKGTLKHPVAAVRFETEWGIKGDAHAGLWHRQVSFLGLKEIEDFRKLGVDVKLGSFGENVVAEGFRFKELPVGTRLRAGDVWFEITQIGKECHKGCAIREQVGDCIMPREGVFARVLHGGEVKEGMELELVPAGEKLPLDAAIITASDKGSRGERADKSGPKVREMLEAAGYVVADMAILPDEQAALEDKMKEYAAQGIGLIVTTGGTGFSPRDITPEATLAVCERLAPGIPEAMRALSMKVTARAMLSRAQAGICRRSLIVNLPGSVKAIEECLGFILPQLQHGIEILRGDAGECGRK</sequence>
<proteinExistence type="predicted"/>
<evidence type="ECO:0000256" key="1">
    <source>
        <dbReference type="ARBA" id="ARBA00003487"/>
    </source>
</evidence>
<dbReference type="SUPFAM" id="SSF50800">
    <property type="entry name" value="PK beta-barrel domain-like"/>
    <property type="match status" value="1"/>
</dbReference>
<evidence type="ECO:0000259" key="4">
    <source>
        <dbReference type="PROSITE" id="PS51340"/>
    </source>
</evidence>
<reference evidence="5 6" key="1">
    <citation type="submission" date="2019-08" db="EMBL/GenBank/DDBJ databases">
        <title>Selenomonas sp. mPRGC5 and Selenomonas sp. mPRGC8 isolated from ruminal fluid of dairy goat (Capra hircus).</title>
        <authorList>
            <person name="Poothong S."/>
            <person name="Nuengjamnong C."/>
            <person name="Tanasupawat S."/>
        </authorList>
    </citation>
    <scope>NUCLEOTIDE SEQUENCE [LARGE SCALE GENOMIC DNA]</scope>
    <source>
        <strain evidence="6">mPRGC8</strain>
    </source>
</reference>
<dbReference type="GO" id="GO:0006777">
    <property type="term" value="P:Mo-molybdopterin cofactor biosynthetic process"/>
    <property type="evidence" value="ECO:0007669"/>
    <property type="project" value="UniProtKB-KW"/>
</dbReference>
<dbReference type="PROSITE" id="PS01078">
    <property type="entry name" value="MOCF_BIOSYNTHESIS_1"/>
    <property type="match status" value="1"/>
</dbReference>
<dbReference type="InterPro" id="IPR005302">
    <property type="entry name" value="MoCF_Sase_C"/>
</dbReference>
<dbReference type="SUPFAM" id="SSF53218">
    <property type="entry name" value="Molybdenum cofactor biosynthesis proteins"/>
    <property type="match status" value="1"/>
</dbReference>
<dbReference type="UniPathway" id="UPA00344"/>
<dbReference type="Proteomes" id="UP000322783">
    <property type="component" value="Unassembled WGS sequence"/>
</dbReference>
<dbReference type="SMART" id="SM00852">
    <property type="entry name" value="MoCF_biosynth"/>
    <property type="match status" value="1"/>
</dbReference>
<dbReference type="EMBL" id="VTOZ01000010">
    <property type="protein sequence ID" value="TYZ29139.1"/>
    <property type="molecule type" value="Genomic_DNA"/>
</dbReference>
<dbReference type="AlphaFoldDB" id="A0A5D6WPV4"/>
<gene>
    <name evidence="5" type="ORF">FZ041_06250</name>
</gene>
<dbReference type="InterPro" id="IPR051920">
    <property type="entry name" value="MPT_Adenylyltrnsfr/MoaC-Rel"/>
</dbReference>
<dbReference type="NCBIfam" id="TIGR00177">
    <property type="entry name" value="molyb_syn"/>
    <property type="match status" value="1"/>
</dbReference>
<keyword evidence="3" id="KW-0501">Molybdenum cofactor biosynthesis</keyword>
<dbReference type="Gene3D" id="2.40.33.20">
    <property type="entry name" value="PK beta-barrel domain-like"/>
    <property type="match status" value="1"/>
</dbReference>
<dbReference type="GO" id="GO:0030170">
    <property type="term" value="F:pyridoxal phosphate binding"/>
    <property type="evidence" value="ECO:0007669"/>
    <property type="project" value="InterPro"/>
</dbReference>
<accession>A0A5D6WPV4</accession>
<dbReference type="InterPro" id="IPR036425">
    <property type="entry name" value="MoaB/Mog-like_dom_sf"/>
</dbReference>
<dbReference type="RefSeq" id="WP_149188954.1">
    <property type="nucleotide sequence ID" value="NZ_VTOZ01000010.1"/>
</dbReference>
<dbReference type="GO" id="GO:0003824">
    <property type="term" value="F:catalytic activity"/>
    <property type="evidence" value="ECO:0007669"/>
    <property type="project" value="InterPro"/>
</dbReference>
<protein>
    <submittedName>
        <fullName evidence="5">Molybdenum cofactor biosynthesis protein</fullName>
    </submittedName>
</protein>
<comment type="pathway">
    <text evidence="2">Cofactor biosynthesis; molybdopterin biosynthesis.</text>
</comment>
<comment type="caution">
    <text evidence="5">The sequence shown here is derived from an EMBL/GenBank/DDBJ whole genome shotgun (WGS) entry which is preliminary data.</text>
</comment>
<evidence type="ECO:0000313" key="6">
    <source>
        <dbReference type="Proteomes" id="UP000322783"/>
    </source>
</evidence>
<feature type="domain" description="MOSC" evidence="4">
    <location>
        <begin position="18"/>
        <end position="142"/>
    </location>
</feature>
<comment type="function">
    <text evidence="1">May be involved in the biosynthesis of molybdopterin.</text>
</comment>
<dbReference type="InterPro" id="IPR001453">
    <property type="entry name" value="MoaB/Mog_dom"/>
</dbReference>
<dbReference type="Pfam" id="PF03473">
    <property type="entry name" value="MOSC"/>
    <property type="match status" value="1"/>
</dbReference>
<dbReference type="CDD" id="cd00886">
    <property type="entry name" value="MogA_MoaB"/>
    <property type="match status" value="1"/>
</dbReference>
<dbReference type="InterPro" id="IPR011037">
    <property type="entry name" value="Pyrv_Knase-like_insert_dom_sf"/>
</dbReference>
<keyword evidence="6" id="KW-1185">Reference proteome</keyword>
<dbReference type="PROSITE" id="PS51340">
    <property type="entry name" value="MOSC"/>
    <property type="match status" value="1"/>
</dbReference>
<evidence type="ECO:0000313" key="5">
    <source>
        <dbReference type="EMBL" id="TYZ29139.1"/>
    </source>
</evidence>
<dbReference type="PANTHER" id="PTHR43764:SF1">
    <property type="entry name" value="MOLYBDOPTERIN MOLYBDOTRANSFERASE"/>
    <property type="match status" value="1"/>
</dbReference>
<dbReference type="Pfam" id="PF00994">
    <property type="entry name" value="MoCF_biosynth"/>
    <property type="match status" value="1"/>
</dbReference>
<dbReference type="PANTHER" id="PTHR43764">
    <property type="entry name" value="MOLYBDENUM COFACTOR BIOSYNTHESIS"/>
    <property type="match status" value="1"/>
</dbReference>
<evidence type="ECO:0000256" key="2">
    <source>
        <dbReference type="ARBA" id="ARBA00005046"/>
    </source>
</evidence>
<dbReference type="GO" id="GO:0030151">
    <property type="term" value="F:molybdenum ion binding"/>
    <property type="evidence" value="ECO:0007669"/>
    <property type="project" value="InterPro"/>
</dbReference>
<evidence type="ECO:0000256" key="3">
    <source>
        <dbReference type="ARBA" id="ARBA00023150"/>
    </source>
</evidence>